<evidence type="ECO:0008006" key="3">
    <source>
        <dbReference type="Google" id="ProtNLM"/>
    </source>
</evidence>
<sequence>MATNLNTIKNWFKTGLKPTQSQFWATWDSFWHKDEAIPQSSISNLTTVLNAKAEKSQFDAHKTDTNAHAGLFNLKEDKINKGAPGGYAPLDGFGKIVSDYLNMVDDLITGGSNPLTAEQGKIIQIQLDAINLAIGTDDIDLDTLQEIVDKIKEIQEGLDAFLVNDLTTGGTTKALTAEMGKVLAARVALLEVTPIAEDFYIATLIDSTKLLYKTDTFREIDLQPFVGTAITNTNEIVRNGNDIFVVGNYSYDNSLTAFIVSLINCRIRNNVLVFDSSKYAVFPAPIHGLIFHNGFLYSATRTTTTNIAKINPYDFTDIRTLSLPNDATYGGQTTDILGYKDKLYVLVTADWYQTSKFVEISDNLTQYRNVFNIPFNAAYWTAPTSPFLIYCDEVYIPFLLAGDLMAMRVYDLQGNLRRERTNIPFVSIVSGSTYAVPHWMGIFNNKLLITNVYRKSLLRLDCTTLASEEAIALPSAITDDNSITRDGYLILNGEYNIYDTTAPAQLIKVKYNNFADYTVLLQGAAYNNGKGSYGSINNKINTNGLNLLEKKDNYLTKTADYQILMNDFPNNNCLVIFCNASGGSLTITLPAAAASPGYEVRVVKTDVSANTVTVRGSGAELINASNTQVLAAQYDKINIRSNGAQNFII</sequence>
<dbReference type="Proteomes" id="UP000663440">
    <property type="component" value="Chromosome"/>
</dbReference>
<organism evidence="1 2">
    <name type="scientific">Flavobacterium endoglycinae</name>
    <dbReference type="NCBI Taxonomy" id="2816357"/>
    <lineage>
        <taxon>Bacteria</taxon>
        <taxon>Pseudomonadati</taxon>
        <taxon>Bacteroidota</taxon>
        <taxon>Flavobacteriia</taxon>
        <taxon>Flavobacteriales</taxon>
        <taxon>Flavobacteriaceae</taxon>
        <taxon>Flavobacterium</taxon>
    </lineage>
</organism>
<keyword evidence="2" id="KW-1185">Reference proteome</keyword>
<reference evidence="1 2" key="1">
    <citation type="submission" date="2021-03" db="EMBL/GenBank/DDBJ databases">
        <title>Flavobacterium kribbensis sp. nov, an endophytic bacteria, isolated from soybean.</title>
        <authorList>
            <person name="Lee J."/>
            <person name="Seo J."/>
        </authorList>
    </citation>
    <scope>NUCLEOTIDE SEQUENCE [LARGE SCALE GENOMIC DNA]</scope>
    <source>
        <strain evidence="1 2">BB8</strain>
    </source>
</reference>
<evidence type="ECO:0000313" key="1">
    <source>
        <dbReference type="EMBL" id="QSW90690.1"/>
    </source>
</evidence>
<gene>
    <name evidence="1" type="ORF">J0383_07740</name>
</gene>
<proteinExistence type="predicted"/>
<protein>
    <recommendedName>
        <fullName evidence="3">Tail fiber protein</fullName>
    </recommendedName>
</protein>
<evidence type="ECO:0000313" key="2">
    <source>
        <dbReference type="Proteomes" id="UP000663440"/>
    </source>
</evidence>
<dbReference type="EMBL" id="CP071448">
    <property type="protein sequence ID" value="QSW90690.1"/>
    <property type="molecule type" value="Genomic_DNA"/>
</dbReference>
<accession>A0ABX7QHY2</accession>
<dbReference type="RefSeq" id="WP_207297839.1">
    <property type="nucleotide sequence ID" value="NZ_CP071448.1"/>
</dbReference>
<name>A0ABX7QHY2_9FLAO</name>